<comment type="catalytic activity">
    <reaction evidence="9 10">
        <text>5,6-dimethylbenzimidazole + nicotinate beta-D-ribonucleotide = alpha-ribazole 5'-phosphate + nicotinate + H(+)</text>
        <dbReference type="Rhea" id="RHEA:11196"/>
        <dbReference type="ChEBI" id="CHEBI:15378"/>
        <dbReference type="ChEBI" id="CHEBI:15890"/>
        <dbReference type="ChEBI" id="CHEBI:32544"/>
        <dbReference type="ChEBI" id="CHEBI:57502"/>
        <dbReference type="ChEBI" id="CHEBI:57918"/>
        <dbReference type="EC" id="2.4.2.21"/>
    </reaction>
</comment>
<evidence type="ECO:0000256" key="3">
    <source>
        <dbReference type="ARBA" id="ARBA00011991"/>
    </source>
</evidence>
<sequence>MHSLASLPEEDTLARRAALERQRQLTKPEGSLGRLEALAVWLASWQGREIPSLERVQALVFVGWHGIADKGYSAYPAAVTGQMLANFRAGGAAINQLSALGGAQLSVVPILEGQSTAPFDEGPAMSTACCLQAMQMGFEAVDPQAQLLVLGEMGIGNTSSAAALCTLLFDEPGELWAGAGTGLDKAGVARKADLLESVRQRVAKLNPLAILAEVGGHEIAAMAGAMIAARQARIPLLLDGFVVCAAAAVLQAINPAFTAAMVAGHRSAEMAHTRLLERLGLPPLLELGLRLGEGSGAALALPLLRAAIACHAGMATFAEAGVSDRDA</sequence>
<dbReference type="Gene3D" id="1.10.1610.10">
    <property type="match status" value="1"/>
</dbReference>
<evidence type="ECO:0000256" key="6">
    <source>
        <dbReference type="ARBA" id="ARBA00022676"/>
    </source>
</evidence>
<dbReference type="HAMAP" id="MF_00230">
    <property type="entry name" value="CobT"/>
    <property type="match status" value="1"/>
</dbReference>
<dbReference type="PANTHER" id="PTHR43463">
    <property type="entry name" value="NICOTINATE-NUCLEOTIDE--DIMETHYLBENZIMIDAZOLE PHOSPHORIBOSYLTRANSFERASE"/>
    <property type="match status" value="1"/>
</dbReference>
<dbReference type="AlphaFoldDB" id="A0A212QRP9"/>
<keyword evidence="6 10" id="KW-0328">Glycosyltransferase</keyword>
<evidence type="ECO:0000313" key="12">
    <source>
        <dbReference type="Proteomes" id="UP000197065"/>
    </source>
</evidence>
<reference evidence="11 12" key="1">
    <citation type="submission" date="2017-06" db="EMBL/GenBank/DDBJ databases">
        <authorList>
            <person name="Kim H.J."/>
            <person name="Triplett B.A."/>
        </authorList>
    </citation>
    <scope>NUCLEOTIDE SEQUENCE [LARGE SCALE GENOMIC DNA]</scope>
    <source>
        <strain evidence="11 12">B29T1</strain>
    </source>
</reference>
<accession>A0A212QRP9</accession>
<dbReference type="CDD" id="cd02439">
    <property type="entry name" value="DMB-PRT_CobT"/>
    <property type="match status" value="1"/>
</dbReference>
<keyword evidence="7 10" id="KW-0808">Transferase</keyword>
<dbReference type="PANTHER" id="PTHR43463:SF1">
    <property type="entry name" value="NICOTINATE-NUCLEOTIDE--DIMETHYLBENZIMIDAZOLE PHOSPHORIBOSYLTRANSFERASE"/>
    <property type="match status" value="1"/>
</dbReference>
<dbReference type="GO" id="GO:0009236">
    <property type="term" value="P:cobalamin biosynthetic process"/>
    <property type="evidence" value="ECO:0007669"/>
    <property type="project" value="UniProtKB-UniRule"/>
</dbReference>
<dbReference type="Proteomes" id="UP000197065">
    <property type="component" value="Unassembled WGS sequence"/>
</dbReference>
<evidence type="ECO:0000256" key="9">
    <source>
        <dbReference type="ARBA" id="ARBA00047340"/>
    </source>
</evidence>
<keyword evidence="5 10" id="KW-0169">Cobalamin biosynthesis</keyword>
<keyword evidence="12" id="KW-1185">Reference proteome</keyword>
<evidence type="ECO:0000256" key="10">
    <source>
        <dbReference type="HAMAP-Rule" id="MF_00230"/>
    </source>
</evidence>
<comment type="pathway">
    <text evidence="1 10">Nucleoside biosynthesis; alpha-ribazole biosynthesis; alpha-ribazole from 5,6-dimethylbenzimidazole: step 1/2.</text>
</comment>
<evidence type="ECO:0000313" key="11">
    <source>
        <dbReference type="EMBL" id="SNB62255.1"/>
    </source>
</evidence>
<dbReference type="GO" id="GO:0008939">
    <property type="term" value="F:nicotinate-nucleotide-dimethylbenzimidazole phosphoribosyltransferase activity"/>
    <property type="evidence" value="ECO:0007669"/>
    <property type="project" value="UniProtKB-UniRule"/>
</dbReference>
<dbReference type="InterPro" id="IPR036087">
    <property type="entry name" value="Nict_dMeBzImd_PRibTrfase_sf"/>
</dbReference>
<dbReference type="NCBIfam" id="TIGR03160">
    <property type="entry name" value="cobT_DBIPRT"/>
    <property type="match status" value="1"/>
</dbReference>
<dbReference type="Pfam" id="PF02277">
    <property type="entry name" value="DBI_PRT"/>
    <property type="match status" value="1"/>
</dbReference>
<protein>
    <recommendedName>
        <fullName evidence="4 10">Nicotinate-nucleotide--dimethylbenzimidazole phosphoribosyltransferase</fullName>
        <shortName evidence="10">NN:DBI PRT</shortName>
        <ecNumber evidence="3 10">2.4.2.21</ecNumber>
    </recommendedName>
    <alternativeName>
        <fullName evidence="8 10">N(1)-alpha-phosphoribosyltransferase</fullName>
    </alternativeName>
</protein>
<evidence type="ECO:0000256" key="8">
    <source>
        <dbReference type="ARBA" id="ARBA00030686"/>
    </source>
</evidence>
<comment type="similarity">
    <text evidence="2 10">Belongs to the CobT family.</text>
</comment>
<dbReference type="NCBIfam" id="NF000996">
    <property type="entry name" value="PRK00105.1"/>
    <property type="match status" value="1"/>
</dbReference>
<gene>
    <name evidence="10" type="primary">cobT</name>
    <name evidence="11" type="ORF">SAMN07250955_10376</name>
</gene>
<evidence type="ECO:0000256" key="1">
    <source>
        <dbReference type="ARBA" id="ARBA00005049"/>
    </source>
</evidence>
<dbReference type="Gene3D" id="3.40.50.10210">
    <property type="match status" value="1"/>
</dbReference>
<proteinExistence type="inferred from homology"/>
<dbReference type="InterPro" id="IPR023195">
    <property type="entry name" value="Nict_dMeBzImd_PRibTrfase_N"/>
</dbReference>
<dbReference type="EC" id="2.4.2.21" evidence="3 10"/>
<organism evidence="11 12">
    <name type="scientific">Arboricoccus pini</name>
    <dbReference type="NCBI Taxonomy" id="1963835"/>
    <lineage>
        <taxon>Bacteria</taxon>
        <taxon>Pseudomonadati</taxon>
        <taxon>Pseudomonadota</taxon>
        <taxon>Alphaproteobacteria</taxon>
        <taxon>Geminicoccales</taxon>
        <taxon>Geminicoccaceae</taxon>
        <taxon>Arboricoccus</taxon>
    </lineage>
</organism>
<evidence type="ECO:0000256" key="7">
    <source>
        <dbReference type="ARBA" id="ARBA00022679"/>
    </source>
</evidence>
<dbReference type="InterPro" id="IPR017846">
    <property type="entry name" value="Nict_dMeBzImd_PRibTrfase_bact"/>
</dbReference>
<dbReference type="UniPathway" id="UPA00061">
    <property type="reaction ID" value="UER00516"/>
</dbReference>
<comment type="function">
    <text evidence="10">Catalyzes the synthesis of alpha-ribazole-5'-phosphate from nicotinate mononucleotide (NAMN) and 5,6-dimethylbenzimidazole (DMB).</text>
</comment>
<evidence type="ECO:0000256" key="4">
    <source>
        <dbReference type="ARBA" id="ARBA00015486"/>
    </source>
</evidence>
<dbReference type="RefSeq" id="WP_207761943.1">
    <property type="nucleotide sequence ID" value="NZ_FYEH01000003.1"/>
</dbReference>
<name>A0A212QRP9_9PROT</name>
<evidence type="ECO:0000256" key="2">
    <source>
        <dbReference type="ARBA" id="ARBA00007110"/>
    </source>
</evidence>
<dbReference type="InterPro" id="IPR003200">
    <property type="entry name" value="Nict_dMeBzImd_PRibTrfase"/>
</dbReference>
<dbReference type="SUPFAM" id="SSF52733">
    <property type="entry name" value="Nicotinate mononucleotide:5,6-dimethylbenzimidazole phosphoribosyltransferase (CobT)"/>
    <property type="match status" value="1"/>
</dbReference>
<feature type="active site" description="Proton acceptor" evidence="10">
    <location>
        <position position="293"/>
    </location>
</feature>
<dbReference type="EMBL" id="FYEH01000003">
    <property type="protein sequence ID" value="SNB62255.1"/>
    <property type="molecule type" value="Genomic_DNA"/>
</dbReference>
<evidence type="ECO:0000256" key="5">
    <source>
        <dbReference type="ARBA" id="ARBA00022573"/>
    </source>
</evidence>